<dbReference type="PANTHER" id="PTHR30408:SF12">
    <property type="entry name" value="TYPE I RESTRICTION ENZYME MJAVIII SPECIFICITY SUBUNIT"/>
    <property type="match status" value="1"/>
</dbReference>
<dbReference type="AlphaFoldDB" id="A0A1J5IRB2"/>
<dbReference type="Pfam" id="PF01420">
    <property type="entry name" value="Methylase_S"/>
    <property type="match status" value="2"/>
</dbReference>
<keyword evidence="3" id="KW-0238">DNA-binding</keyword>
<organism evidence="5 6">
    <name type="scientific">Candidatus Wirthbacteria bacterium CG2_30_54_11</name>
    <dbReference type="NCBI Taxonomy" id="1817892"/>
    <lineage>
        <taxon>Bacteria</taxon>
        <taxon>Candidatus Wirthbacteria</taxon>
    </lineage>
</organism>
<comment type="caution">
    <text evidence="5">The sequence shown here is derived from an EMBL/GenBank/DDBJ whole genome shotgun (WGS) entry which is preliminary data.</text>
</comment>
<evidence type="ECO:0000256" key="1">
    <source>
        <dbReference type="ARBA" id="ARBA00010923"/>
    </source>
</evidence>
<dbReference type="Proteomes" id="UP000183245">
    <property type="component" value="Unassembled WGS sequence"/>
</dbReference>
<name>A0A1J5IRB2_9BACT</name>
<comment type="similarity">
    <text evidence="1">Belongs to the type-I restriction system S methylase family.</text>
</comment>
<dbReference type="PANTHER" id="PTHR30408">
    <property type="entry name" value="TYPE-1 RESTRICTION ENZYME ECOKI SPECIFICITY PROTEIN"/>
    <property type="match status" value="1"/>
</dbReference>
<evidence type="ECO:0000259" key="4">
    <source>
        <dbReference type="Pfam" id="PF01420"/>
    </source>
</evidence>
<dbReference type="GO" id="GO:0003677">
    <property type="term" value="F:DNA binding"/>
    <property type="evidence" value="ECO:0007669"/>
    <property type="project" value="UniProtKB-KW"/>
</dbReference>
<keyword evidence="2" id="KW-0680">Restriction system</keyword>
<evidence type="ECO:0000256" key="2">
    <source>
        <dbReference type="ARBA" id="ARBA00022747"/>
    </source>
</evidence>
<reference evidence="5 6" key="1">
    <citation type="journal article" date="2016" name="Environ. Microbiol.">
        <title>Genomic resolution of a cold subsurface aquifer community provides metabolic insights for novel microbes adapted to high CO concentrations.</title>
        <authorList>
            <person name="Probst A.J."/>
            <person name="Castelle C.J."/>
            <person name="Singh A."/>
            <person name="Brown C.T."/>
            <person name="Anantharaman K."/>
            <person name="Sharon I."/>
            <person name="Hug L.A."/>
            <person name="Burstein D."/>
            <person name="Emerson J.B."/>
            <person name="Thomas B.C."/>
            <person name="Banfield J.F."/>
        </authorList>
    </citation>
    <scope>NUCLEOTIDE SEQUENCE [LARGE SCALE GENOMIC DNA]</scope>
    <source>
        <strain evidence="5">CG2_30_54_11</strain>
    </source>
</reference>
<dbReference type="InterPro" id="IPR052021">
    <property type="entry name" value="Type-I_RS_S_subunit"/>
</dbReference>
<dbReference type="SUPFAM" id="SSF116734">
    <property type="entry name" value="DNA methylase specificity domain"/>
    <property type="match status" value="2"/>
</dbReference>
<feature type="domain" description="Type I restriction modification DNA specificity" evidence="4">
    <location>
        <begin position="36"/>
        <end position="211"/>
    </location>
</feature>
<evidence type="ECO:0000256" key="3">
    <source>
        <dbReference type="ARBA" id="ARBA00023125"/>
    </source>
</evidence>
<evidence type="ECO:0000313" key="5">
    <source>
        <dbReference type="EMBL" id="OIP96946.1"/>
    </source>
</evidence>
<proteinExistence type="inferred from homology"/>
<dbReference type="CDD" id="cd17278">
    <property type="entry name" value="RMtype1_S_LdeBORF1052P-TRD2-CR2"/>
    <property type="match status" value="1"/>
</dbReference>
<dbReference type="GO" id="GO:0009307">
    <property type="term" value="P:DNA restriction-modification system"/>
    <property type="evidence" value="ECO:0007669"/>
    <property type="project" value="UniProtKB-KW"/>
</dbReference>
<protein>
    <recommendedName>
        <fullName evidence="4">Type I restriction modification DNA specificity domain-containing protein</fullName>
    </recommendedName>
</protein>
<evidence type="ECO:0000313" key="6">
    <source>
        <dbReference type="Proteomes" id="UP000183245"/>
    </source>
</evidence>
<gene>
    <name evidence="5" type="ORF">AUK40_04310</name>
</gene>
<sequence>MPGNQKRSDMTLSLKKYYPSYPAYQDSGVAWIGKIPEGWKTKKMKYIGQISLGKMLQNENTGTDHLRPYLRAQNILWERVDVSDVRDMWFSPDELQKHRIRKNDLLVSEGGEVGRTALWDESVKECFVQNSINRISLFKDHEAKYVLYQFEAFGKGKIFESIVNQVSIAHLTRDKLKEISFILPEHNVQQAIASYLDSKTALIDQIITRKHRLIELLQEKRAAIINQAVTRGLNTAVEMKLINVAWLEEIPKRWSVQKLKHVAKAIVGFAFNSDDYIHDGIPLIRIGNIRPDGTIAIEDAKRLPLHYLDTYRFVRVDRGALLMAMTGATIGKVGKYLFEQPGLLNQRVCKFLPVSIDERYLRYILKSDRYFEYIKLIGFGGAQPNISDAQLLDYFVAIPPLTEQQEIASNLDSKTALIDQAIQKIEDSIACLTEFRSSLISHVVTGKVKVA</sequence>
<feature type="domain" description="Type I restriction modification DNA specificity" evidence="4">
    <location>
        <begin position="251"/>
        <end position="426"/>
    </location>
</feature>
<dbReference type="InterPro" id="IPR000055">
    <property type="entry name" value="Restrct_endonuc_typeI_TRD"/>
</dbReference>
<dbReference type="InterPro" id="IPR044946">
    <property type="entry name" value="Restrct_endonuc_typeI_TRD_sf"/>
</dbReference>
<dbReference type="Gene3D" id="3.90.220.20">
    <property type="entry name" value="DNA methylase specificity domains"/>
    <property type="match status" value="2"/>
</dbReference>
<dbReference type="STRING" id="1817892.AUK40_04310"/>
<accession>A0A1J5IRB2</accession>
<dbReference type="EMBL" id="MNZT01000075">
    <property type="protein sequence ID" value="OIP96946.1"/>
    <property type="molecule type" value="Genomic_DNA"/>
</dbReference>